<accession>A0A2P5XVL9</accession>
<dbReference type="OrthoDB" id="1685790at2759"/>
<evidence type="ECO:0000313" key="2">
    <source>
        <dbReference type="EMBL" id="PPS07387.1"/>
    </source>
</evidence>
<sequence length="170" mass="18975">MSSSRGKKTAIPTLKKRKGAASSSVPTAEIRHLFLQAALEQIQLADTVRALLITDLWGLFFEIVEPTYVEFTLELYSMFDLQTVMTNFDDPGIVQFRLGGLVCQLGVPKASALPLSLRYLQAILAHTLTGTRESTDIVNTHDSYFLWCMANGHVVDLAYFISLPIRHQTE</sequence>
<feature type="compositionally biased region" description="Basic residues" evidence="1">
    <location>
        <begin position="1"/>
        <end position="19"/>
    </location>
</feature>
<proteinExistence type="predicted"/>
<reference evidence="2 3" key="1">
    <citation type="submission" date="2015-01" db="EMBL/GenBank/DDBJ databases">
        <title>Genome of allotetraploid Gossypium barbadense reveals genomic plasticity and fiber elongation in cotton evolution.</title>
        <authorList>
            <person name="Chen X."/>
            <person name="Liu X."/>
            <person name="Zhao B."/>
            <person name="Zheng H."/>
            <person name="Hu Y."/>
            <person name="Lu G."/>
            <person name="Yang C."/>
            <person name="Chen J."/>
            <person name="Shan C."/>
            <person name="Zhang L."/>
            <person name="Zhou Y."/>
            <person name="Wang L."/>
            <person name="Guo W."/>
            <person name="Bai Y."/>
            <person name="Ruan J."/>
            <person name="Shangguan X."/>
            <person name="Mao Y."/>
            <person name="Jiang J."/>
            <person name="Zhu Y."/>
            <person name="Lei J."/>
            <person name="Kang H."/>
            <person name="Chen S."/>
            <person name="He X."/>
            <person name="Wang R."/>
            <person name="Wang Y."/>
            <person name="Chen J."/>
            <person name="Wang L."/>
            <person name="Yu S."/>
            <person name="Wang B."/>
            <person name="Wei J."/>
            <person name="Song S."/>
            <person name="Lu X."/>
            <person name="Gao Z."/>
            <person name="Gu W."/>
            <person name="Deng X."/>
            <person name="Ma D."/>
            <person name="Wang S."/>
            <person name="Liang W."/>
            <person name="Fang L."/>
            <person name="Cai C."/>
            <person name="Zhu X."/>
            <person name="Zhou B."/>
            <person name="Zhang Y."/>
            <person name="Chen Z."/>
            <person name="Xu S."/>
            <person name="Zhu R."/>
            <person name="Wang S."/>
            <person name="Zhang T."/>
            <person name="Zhao G."/>
        </authorList>
    </citation>
    <scope>NUCLEOTIDE SEQUENCE [LARGE SCALE GENOMIC DNA]</scope>
    <source>
        <strain evidence="3">cv. Xinhai21</strain>
        <tissue evidence="2">Leaf</tissue>
    </source>
</reference>
<dbReference type="EMBL" id="KZ664146">
    <property type="protein sequence ID" value="PPS07387.1"/>
    <property type="molecule type" value="Genomic_DNA"/>
</dbReference>
<evidence type="ECO:0000313" key="3">
    <source>
        <dbReference type="Proteomes" id="UP000239757"/>
    </source>
</evidence>
<dbReference type="AlphaFoldDB" id="A0A2P5XVL9"/>
<evidence type="ECO:0000256" key="1">
    <source>
        <dbReference type="SAM" id="MobiDB-lite"/>
    </source>
</evidence>
<feature type="region of interest" description="Disordered" evidence="1">
    <location>
        <begin position="1"/>
        <end position="22"/>
    </location>
</feature>
<gene>
    <name evidence="2" type="ORF">GOBAR_AA13259</name>
</gene>
<name>A0A2P5XVL9_GOSBA</name>
<protein>
    <submittedName>
        <fullName evidence="2">Uncharacterized protein</fullName>
    </submittedName>
</protein>
<organism evidence="2 3">
    <name type="scientific">Gossypium barbadense</name>
    <name type="common">Sea Island cotton</name>
    <name type="synonym">Hibiscus barbadensis</name>
    <dbReference type="NCBI Taxonomy" id="3634"/>
    <lineage>
        <taxon>Eukaryota</taxon>
        <taxon>Viridiplantae</taxon>
        <taxon>Streptophyta</taxon>
        <taxon>Embryophyta</taxon>
        <taxon>Tracheophyta</taxon>
        <taxon>Spermatophyta</taxon>
        <taxon>Magnoliopsida</taxon>
        <taxon>eudicotyledons</taxon>
        <taxon>Gunneridae</taxon>
        <taxon>Pentapetalae</taxon>
        <taxon>rosids</taxon>
        <taxon>malvids</taxon>
        <taxon>Malvales</taxon>
        <taxon>Malvaceae</taxon>
        <taxon>Malvoideae</taxon>
        <taxon>Gossypium</taxon>
    </lineage>
</organism>
<dbReference type="Proteomes" id="UP000239757">
    <property type="component" value="Unassembled WGS sequence"/>
</dbReference>